<dbReference type="AlphaFoldDB" id="A0A3M7QLT2"/>
<gene>
    <name evidence="2" type="ORF">BpHYR1_040741</name>
</gene>
<sequence length="150" mass="17853">MIDYFDFLVKNYYAYFLIEHLIINFNMPEICHFYFHLKLDHPVFHHNPIWPLVLLDYCFFLNYLRGTSGRMTSILKILLIENNFLFALIDRFEAIWDGIPPKLLSCSRTRIHQSFFLVIVGLVGSYINHQPDSPNTKALKEKAKKSKRRI</sequence>
<protein>
    <submittedName>
        <fullName evidence="2">Uncharacterized protein</fullName>
    </submittedName>
</protein>
<accession>A0A3M7QLT2</accession>
<evidence type="ECO:0000256" key="1">
    <source>
        <dbReference type="SAM" id="Phobius"/>
    </source>
</evidence>
<evidence type="ECO:0000313" key="2">
    <source>
        <dbReference type="EMBL" id="RNA12054.1"/>
    </source>
</evidence>
<dbReference type="EMBL" id="REGN01005774">
    <property type="protein sequence ID" value="RNA12054.1"/>
    <property type="molecule type" value="Genomic_DNA"/>
</dbReference>
<keyword evidence="1" id="KW-1133">Transmembrane helix</keyword>
<keyword evidence="3" id="KW-1185">Reference proteome</keyword>
<dbReference type="Proteomes" id="UP000276133">
    <property type="component" value="Unassembled WGS sequence"/>
</dbReference>
<feature type="transmembrane region" description="Helical" evidence="1">
    <location>
        <begin position="12"/>
        <end position="35"/>
    </location>
</feature>
<proteinExistence type="predicted"/>
<reference evidence="2 3" key="1">
    <citation type="journal article" date="2018" name="Sci. Rep.">
        <title>Genomic signatures of local adaptation to the degree of environmental predictability in rotifers.</title>
        <authorList>
            <person name="Franch-Gras L."/>
            <person name="Hahn C."/>
            <person name="Garcia-Roger E.M."/>
            <person name="Carmona M.J."/>
            <person name="Serra M."/>
            <person name="Gomez A."/>
        </authorList>
    </citation>
    <scope>NUCLEOTIDE SEQUENCE [LARGE SCALE GENOMIC DNA]</scope>
    <source>
        <strain evidence="2">HYR1</strain>
    </source>
</reference>
<keyword evidence="1" id="KW-0812">Transmembrane</keyword>
<feature type="transmembrane region" description="Helical" evidence="1">
    <location>
        <begin position="47"/>
        <end position="64"/>
    </location>
</feature>
<evidence type="ECO:0000313" key="3">
    <source>
        <dbReference type="Proteomes" id="UP000276133"/>
    </source>
</evidence>
<comment type="caution">
    <text evidence="2">The sequence shown here is derived from an EMBL/GenBank/DDBJ whole genome shotgun (WGS) entry which is preliminary data.</text>
</comment>
<organism evidence="2 3">
    <name type="scientific">Brachionus plicatilis</name>
    <name type="common">Marine rotifer</name>
    <name type="synonym">Brachionus muelleri</name>
    <dbReference type="NCBI Taxonomy" id="10195"/>
    <lineage>
        <taxon>Eukaryota</taxon>
        <taxon>Metazoa</taxon>
        <taxon>Spiralia</taxon>
        <taxon>Gnathifera</taxon>
        <taxon>Rotifera</taxon>
        <taxon>Eurotatoria</taxon>
        <taxon>Monogononta</taxon>
        <taxon>Pseudotrocha</taxon>
        <taxon>Ploima</taxon>
        <taxon>Brachionidae</taxon>
        <taxon>Brachionus</taxon>
    </lineage>
</organism>
<keyword evidence="1" id="KW-0472">Membrane</keyword>
<name>A0A3M7QLT2_BRAPC</name>